<evidence type="ECO:0000313" key="2">
    <source>
        <dbReference type="EMBL" id="TDV56081.1"/>
    </source>
</evidence>
<accession>A0A4V3FUQ3</accession>
<dbReference type="AlphaFoldDB" id="A0A4V3FUQ3"/>
<dbReference type="Gene3D" id="3.40.50.300">
    <property type="entry name" value="P-loop containing nucleotide triphosphate hydrolases"/>
    <property type="match status" value="1"/>
</dbReference>
<dbReference type="PRINTS" id="PR00364">
    <property type="entry name" value="DISEASERSIST"/>
</dbReference>
<dbReference type="GO" id="GO:0043531">
    <property type="term" value="F:ADP binding"/>
    <property type="evidence" value="ECO:0007669"/>
    <property type="project" value="InterPro"/>
</dbReference>
<dbReference type="SMART" id="SM00028">
    <property type="entry name" value="TPR"/>
    <property type="match status" value="5"/>
</dbReference>
<name>A0A4V3FUQ3_9PSEU</name>
<dbReference type="InterPro" id="IPR011990">
    <property type="entry name" value="TPR-like_helical_dom_sf"/>
</dbReference>
<proteinExistence type="predicted"/>
<protein>
    <submittedName>
        <fullName evidence="2">Putative ATPase</fullName>
    </submittedName>
</protein>
<organism evidence="2 3">
    <name type="scientific">Actinophytocola oryzae</name>
    <dbReference type="NCBI Taxonomy" id="502181"/>
    <lineage>
        <taxon>Bacteria</taxon>
        <taxon>Bacillati</taxon>
        <taxon>Actinomycetota</taxon>
        <taxon>Actinomycetes</taxon>
        <taxon>Pseudonocardiales</taxon>
        <taxon>Pseudonocardiaceae</taxon>
    </lineage>
</organism>
<feature type="repeat" description="TPR" evidence="1">
    <location>
        <begin position="814"/>
        <end position="847"/>
    </location>
</feature>
<dbReference type="PANTHER" id="PTHR47691">
    <property type="entry name" value="REGULATOR-RELATED"/>
    <property type="match status" value="1"/>
</dbReference>
<sequence>MELSTDGRRVELGESGHRAVIAALALAHGRALTAGQLGRLLTDGHDVAACVDELERLVPGLIASTPDGFALTVPADAVDVELIRTALRDAQEHFLANRLPEAATALAEVPTRCREEPLANVPEGFDDAREQLRTLCANAWELYAAVELRAGRHEALAALLAEVPPTTTAMRAALVLATHRSGVERPPGLAGHSADPRLAQLERWAAEGNPILETADAELFAPGRTAGRHRGGAHCSLPPDVVDFTGRADVVAGLAAVVSSGRSTEPAPVCVLTGVGGAGKTTVAVHVAHLLRSRFPGGQLHLDLHGTDEDPADPADLLTRVLAALGVPWAEMPDGAVARADLFRARLVGARVLLVLDNARDAQQVLPLLPLTGDCAVLVTSRRPVRLPYAHPVPLGALSTEDGVTLLARIVGDDRVRNDPALAETVVRQCGLLPLALRIAGARLAARPRWPLAELAALLRDEQGRLDELVAGDLAVRASFEASYRQIGEPGRRAFRRWGLLPAYPVAEWAVAALTGSGADETAEVVRTLVDLRLVEVAGVVAADPSDGLRYRMHDLVRIYARQRARDEADADLDHAVRAVYGQWLARVDRAMATFIPGAEQHVYTPAPIAELKRAAAGVPTEIPDGFDYLEAEYELLTAAVVHAGERGWDEITCALADTLQDFFFSTGRRGHWRRTLQAAHDAAHKAANHRGEAYAQAGLGYVSEADGRLAEAIASFTEAARLSGAVGDHAQQALSTLDAATASRRHGDITRAWELRSRAHTLFAGLGDVLGVARADHELGNLHVDQGHFTAATQAWEKAAAGYRAVNAIAAEAKVVRRIGEARLADGDLAGAESQFQRSLELAREHHLTENEGGALCGLAEIALHRGHPEDARQLVDDALGIAENCGHASIRRMGLRLRGEVCHALGETDEALRCLRSAADLARRADVPIELAAALAALGDALAGSGDRAAAIECWSEAHGLFARVGAVPRAQLVAARLAGVAP</sequence>
<keyword evidence="3" id="KW-1185">Reference proteome</keyword>
<gene>
    <name evidence="2" type="ORF">CLV71_102142</name>
</gene>
<reference evidence="2 3" key="1">
    <citation type="submission" date="2019-03" db="EMBL/GenBank/DDBJ databases">
        <title>Genomic Encyclopedia of Archaeal and Bacterial Type Strains, Phase II (KMG-II): from individual species to whole genera.</title>
        <authorList>
            <person name="Goeker M."/>
        </authorList>
    </citation>
    <scope>NUCLEOTIDE SEQUENCE [LARGE SCALE GENOMIC DNA]</scope>
    <source>
        <strain evidence="2 3">DSM 45499</strain>
    </source>
</reference>
<dbReference type="SUPFAM" id="SSF52540">
    <property type="entry name" value="P-loop containing nucleoside triphosphate hydrolases"/>
    <property type="match status" value="1"/>
</dbReference>
<dbReference type="Gene3D" id="1.25.40.10">
    <property type="entry name" value="Tetratricopeptide repeat domain"/>
    <property type="match status" value="3"/>
</dbReference>
<dbReference type="InterPro" id="IPR019734">
    <property type="entry name" value="TPR_rpt"/>
</dbReference>
<evidence type="ECO:0000313" key="3">
    <source>
        <dbReference type="Proteomes" id="UP000294927"/>
    </source>
</evidence>
<evidence type="ECO:0000256" key="1">
    <source>
        <dbReference type="PROSITE-ProRule" id="PRU00339"/>
    </source>
</evidence>
<dbReference type="PANTHER" id="PTHR47691:SF3">
    <property type="entry name" value="HTH-TYPE TRANSCRIPTIONAL REGULATOR RV0890C-RELATED"/>
    <property type="match status" value="1"/>
</dbReference>
<dbReference type="PROSITE" id="PS50005">
    <property type="entry name" value="TPR"/>
    <property type="match status" value="1"/>
</dbReference>
<dbReference type="EMBL" id="SOCP01000002">
    <property type="protein sequence ID" value="TDV56081.1"/>
    <property type="molecule type" value="Genomic_DNA"/>
</dbReference>
<dbReference type="Proteomes" id="UP000294927">
    <property type="component" value="Unassembled WGS sequence"/>
</dbReference>
<dbReference type="OrthoDB" id="134626at2"/>
<dbReference type="RefSeq" id="WP_133901370.1">
    <property type="nucleotide sequence ID" value="NZ_SOCP01000002.1"/>
</dbReference>
<dbReference type="InterPro" id="IPR027417">
    <property type="entry name" value="P-loop_NTPase"/>
</dbReference>
<comment type="caution">
    <text evidence="2">The sequence shown here is derived from an EMBL/GenBank/DDBJ whole genome shotgun (WGS) entry which is preliminary data.</text>
</comment>
<keyword evidence="1" id="KW-0802">TPR repeat</keyword>
<dbReference type="SUPFAM" id="SSF48452">
    <property type="entry name" value="TPR-like"/>
    <property type="match status" value="2"/>
</dbReference>